<dbReference type="GO" id="GO:0016779">
    <property type="term" value="F:nucleotidyltransferase activity"/>
    <property type="evidence" value="ECO:0007669"/>
    <property type="project" value="UniProtKB-KW"/>
</dbReference>
<evidence type="ECO:0000313" key="2">
    <source>
        <dbReference type="EMBL" id="CAA6798549.1"/>
    </source>
</evidence>
<keyword evidence="1" id="KW-0812">Transmembrane</keyword>
<keyword evidence="1" id="KW-1133">Transmembrane helix</keyword>
<feature type="non-terminal residue" evidence="2">
    <location>
        <position position="91"/>
    </location>
</feature>
<name>A0A6S6S108_9BACT</name>
<feature type="transmembrane region" description="Helical" evidence="1">
    <location>
        <begin position="33"/>
        <end position="53"/>
    </location>
</feature>
<gene>
    <name evidence="2" type="ORF">HELGO_WM28775</name>
</gene>
<dbReference type="AlphaFoldDB" id="A0A6S6S108"/>
<feature type="transmembrane region" description="Helical" evidence="1">
    <location>
        <begin position="12"/>
        <end position="27"/>
    </location>
</feature>
<sequence>MKFITDNAERWITGITLLATTIMVGLIDNDFVMWLYLGAFYFVGFHEAIQLFGIQRKSPYLYATIIWLVAYFYPNPDDLFFIMAIFFGAKL</sequence>
<accession>A0A6S6S108</accession>
<keyword evidence="2" id="KW-0548">Nucleotidyltransferase</keyword>
<proteinExistence type="predicted"/>
<keyword evidence="1" id="KW-0472">Membrane</keyword>
<protein>
    <submittedName>
        <fullName evidence="2">Phosphatidate cytidylyltransferase</fullName>
    </submittedName>
</protein>
<feature type="transmembrane region" description="Helical" evidence="1">
    <location>
        <begin position="65"/>
        <end position="89"/>
    </location>
</feature>
<organism evidence="2">
    <name type="scientific">uncultured Sulfurovum sp</name>
    <dbReference type="NCBI Taxonomy" id="269237"/>
    <lineage>
        <taxon>Bacteria</taxon>
        <taxon>Pseudomonadati</taxon>
        <taxon>Campylobacterota</taxon>
        <taxon>Epsilonproteobacteria</taxon>
        <taxon>Campylobacterales</taxon>
        <taxon>Sulfurovaceae</taxon>
        <taxon>Sulfurovum</taxon>
        <taxon>environmental samples</taxon>
    </lineage>
</organism>
<keyword evidence="2" id="KW-0808">Transferase</keyword>
<evidence type="ECO:0000256" key="1">
    <source>
        <dbReference type="SAM" id="Phobius"/>
    </source>
</evidence>
<reference evidence="2" key="1">
    <citation type="submission" date="2020-01" db="EMBL/GenBank/DDBJ databases">
        <authorList>
            <person name="Meier V. D."/>
            <person name="Meier V D."/>
        </authorList>
    </citation>
    <scope>NUCLEOTIDE SEQUENCE</scope>
    <source>
        <strain evidence="2">HLG_WM_MAG_06</strain>
    </source>
</reference>
<dbReference type="EMBL" id="CACVAP010000006">
    <property type="protein sequence ID" value="CAA6798549.1"/>
    <property type="molecule type" value="Genomic_DNA"/>
</dbReference>